<name>A0ABR3NT41_9TELE</name>
<evidence type="ECO:0000313" key="2">
    <source>
        <dbReference type="Proteomes" id="UP001558613"/>
    </source>
</evidence>
<proteinExistence type="predicted"/>
<gene>
    <name evidence="1" type="ORF">QQF64_014448</name>
</gene>
<accession>A0ABR3NT41</accession>
<evidence type="ECO:0000313" key="1">
    <source>
        <dbReference type="EMBL" id="KAL1279848.1"/>
    </source>
</evidence>
<organism evidence="1 2">
    <name type="scientific">Cirrhinus molitorella</name>
    <name type="common">mud carp</name>
    <dbReference type="NCBI Taxonomy" id="172907"/>
    <lineage>
        <taxon>Eukaryota</taxon>
        <taxon>Metazoa</taxon>
        <taxon>Chordata</taxon>
        <taxon>Craniata</taxon>
        <taxon>Vertebrata</taxon>
        <taxon>Euteleostomi</taxon>
        <taxon>Actinopterygii</taxon>
        <taxon>Neopterygii</taxon>
        <taxon>Teleostei</taxon>
        <taxon>Ostariophysi</taxon>
        <taxon>Cypriniformes</taxon>
        <taxon>Cyprinidae</taxon>
        <taxon>Labeoninae</taxon>
        <taxon>Labeonini</taxon>
        <taxon>Cirrhinus</taxon>
    </lineage>
</organism>
<protein>
    <submittedName>
        <fullName evidence="1">Uncharacterized protein</fullName>
    </submittedName>
</protein>
<sequence>MEANDMLSCSPSTQVMKNSQELEDAIEGVGLKSRERQVCRIAFEEYLSKWMKIATTNPELLMGSENSDEFIKYTERCASNSSKTEHLVQAQRNIPFQKFPKKDTKAKRARVERMRRLYKQCKALDRPTPEIPGVLCPDEQEHWEQEMDELVEWTHSLSMKEFDDLLYDL</sequence>
<dbReference type="Proteomes" id="UP001558613">
    <property type="component" value="Unassembled WGS sequence"/>
</dbReference>
<reference evidence="1 2" key="1">
    <citation type="submission" date="2023-09" db="EMBL/GenBank/DDBJ databases">
        <authorList>
            <person name="Wang M."/>
        </authorList>
    </citation>
    <scope>NUCLEOTIDE SEQUENCE [LARGE SCALE GENOMIC DNA]</scope>
    <source>
        <strain evidence="1">GT-2023</strain>
        <tissue evidence="1">Liver</tissue>
    </source>
</reference>
<keyword evidence="2" id="KW-1185">Reference proteome</keyword>
<comment type="caution">
    <text evidence="1">The sequence shown here is derived from an EMBL/GenBank/DDBJ whole genome shotgun (WGS) entry which is preliminary data.</text>
</comment>
<dbReference type="EMBL" id="JAYMGO010000002">
    <property type="protein sequence ID" value="KAL1279848.1"/>
    <property type="molecule type" value="Genomic_DNA"/>
</dbReference>